<dbReference type="GO" id="GO:0042101">
    <property type="term" value="C:T cell receptor complex"/>
    <property type="evidence" value="ECO:0007669"/>
    <property type="project" value="UniProtKB-KW"/>
</dbReference>
<dbReference type="InParanoid" id="A0A0B4J1Q1"/>
<dbReference type="InterPro" id="IPR003599">
    <property type="entry name" value="Ig_sub"/>
</dbReference>
<dbReference type="PaxDb" id="9986-ENSOCUP00000016606"/>
<evidence type="ECO:0000256" key="1">
    <source>
        <dbReference type="ARBA" id="ARBA00022729"/>
    </source>
</evidence>
<dbReference type="InterPro" id="IPR050413">
    <property type="entry name" value="TCR_beta_variable"/>
</dbReference>
<dbReference type="PANTHER" id="PTHR23268:SF45">
    <property type="entry name" value="T CELL RECEPTOR BETA VARIABLE 2"/>
    <property type="match status" value="1"/>
</dbReference>
<dbReference type="STRING" id="9986.ENSOCUP00000016606"/>
<evidence type="ECO:0000313" key="7">
    <source>
        <dbReference type="Proteomes" id="UP000001811"/>
    </source>
</evidence>
<name>A0A0B4J1Q1_RABIT</name>
<feature type="domain" description="Ig-like" evidence="5">
    <location>
        <begin position="46"/>
        <end position="136"/>
    </location>
</feature>
<protein>
    <recommendedName>
        <fullName evidence="5">Ig-like domain-containing protein</fullName>
    </recommendedName>
</protein>
<keyword evidence="3" id="KW-1064">Adaptive immunity</keyword>
<evidence type="ECO:0000313" key="6">
    <source>
        <dbReference type="Ensembl" id="ENSOCUP00000016606.2"/>
    </source>
</evidence>
<dbReference type="PANTHER" id="PTHR23268">
    <property type="entry name" value="T-CELL RECEPTOR BETA CHAIN"/>
    <property type="match status" value="1"/>
</dbReference>
<keyword evidence="2" id="KW-0391">Immunity</keyword>
<evidence type="ECO:0000259" key="5">
    <source>
        <dbReference type="PROSITE" id="PS50835"/>
    </source>
</evidence>
<dbReference type="GO" id="GO:0007166">
    <property type="term" value="P:cell surface receptor signaling pathway"/>
    <property type="evidence" value="ECO:0007669"/>
    <property type="project" value="TreeGrafter"/>
</dbReference>
<dbReference type="FunCoup" id="A0A0B4J1Q1">
    <property type="interactions" value="173"/>
</dbReference>
<dbReference type="SMART" id="SM00409">
    <property type="entry name" value="IG"/>
    <property type="match status" value="1"/>
</dbReference>
<dbReference type="Pfam" id="PF07686">
    <property type="entry name" value="V-set"/>
    <property type="match status" value="1"/>
</dbReference>
<dbReference type="HOGENOM" id="CLU_077975_9_4_1"/>
<reference evidence="6" key="2">
    <citation type="submission" date="2025-08" db="UniProtKB">
        <authorList>
            <consortium name="Ensembl"/>
        </authorList>
    </citation>
    <scope>IDENTIFICATION</scope>
    <source>
        <strain evidence="6">Thorbecke</strain>
    </source>
</reference>
<dbReference type="SMR" id="A0A0B4J1Q1"/>
<reference evidence="6 7" key="1">
    <citation type="journal article" date="2011" name="Nature">
        <title>A high-resolution map of human evolutionary constraint using 29 mammals.</title>
        <authorList>
            <person name="Lindblad-Toh K."/>
            <person name="Garber M."/>
            <person name="Zuk O."/>
            <person name="Lin M.F."/>
            <person name="Parker B.J."/>
            <person name="Washietl S."/>
            <person name="Kheradpour P."/>
            <person name="Ernst J."/>
            <person name="Jordan G."/>
            <person name="Mauceli E."/>
            <person name="Ward L.D."/>
            <person name="Lowe C.B."/>
            <person name="Holloway A.K."/>
            <person name="Clamp M."/>
            <person name="Gnerre S."/>
            <person name="Alfoldi J."/>
            <person name="Beal K."/>
            <person name="Chang J."/>
            <person name="Clawson H."/>
            <person name="Cuff J."/>
            <person name="Di Palma F."/>
            <person name="Fitzgerald S."/>
            <person name="Flicek P."/>
            <person name="Guttman M."/>
            <person name="Hubisz M.J."/>
            <person name="Jaffe D.B."/>
            <person name="Jungreis I."/>
            <person name="Kent W.J."/>
            <person name="Kostka D."/>
            <person name="Lara M."/>
            <person name="Martins A.L."/>
            <person name="Massingham T."/>
            <person name="Moltke I."/>
            <person name="Raney B.J."/>
            <person name="Rasmussen M.D."/>
            <person name="Robinson J."/>
            <person name="Stark A."/>
            <person name="Vilella A.J."/>
            <person name="Wen J."/>
            <person name="Xie X."/>
            <person name="Zody M.C."/>
            <person name="Baldwin J."/>
            <person name="Bloom T."/>
            <person name="Chin C.W."/>
            <person name="Heiman D."/>
            <person name="Nicol R."/>
            <person name="Nusbaum C."/>
            <person name="Young S."/>
            <person name="Wilkinson J."/>
            <person name="Worley K.C."/>
            <person name="Kovar C.L."/>
            <person name="Muzny D.M."/>
            <person name="Gibbs R.A."/>
            <person name="Cree A."/>
            <person name="Dihn H.H."/>
            <person name="Fowler G."/>
            <person name="Jhangiani S."/>
            <person name="Joshi V."/>
            <person name="Lee S."/>
            <person name="Lewis L.R."/>
            <person name="Nazareth L.V."/>
            <person name="Okwuonu G."/>
            <person name="Santibanez J."/>
            <person name="Warren W.C."/>
            <person name="Mardis E.R."/>
            <person name="Weinstock G.M."/>
            <person name="Wilson R.K."/>
            <person name="Delehaunty K."/>
            <person name="Dooling D."/>
            <person name="Fronik C."/>
            <person name="Fulton L."/>
            <person name="Fulton B."/>
            <person name="Graves T."/>
            <person name="Minx P."/>
            <person name="Sodergren E."/>
            <person name="Birney E."/>
            <person name="Margulies E.H."/>
            <person name="Herrero J."/>
            <person name="Green E.D."/>
            <person name="Haussler D."/>
            <person name="Siepel A."/>
            <person name="Goldman N."/>
            <person name="Pollard K.S."/>
            <person name="Pedersen J.S."/>
            <person name="Lander E.S."/>
            <person name="Kellis M."/>
        </authorList>
    </citation>
    <scope>NUCLEOTIDE SEQUENCE [LARGE SCALE GENOMIC DNA]</scope>
    <source>
        <strain evidence="7">Thorbecke</strain>
    </source>
</reference>
<dbReference type="InterPro" id="IPR013783">
    <property type="entry name" value="Ig-like_fold"/>
</dbReference>
<dbReference type="PROSITE" id="PS50835">
    <property type="entry name" value="IG_LIKE"/>
    <property type="match status" value="1"/>
</dbReference>
<evidence type="ECO:0000256" key="2">
    <source>
        <dbReference type="ARBA" id="ARBA00022859"/>
    </source>
</evidence>
<sequence>MGAGGQKCLTSVCDEQRTNSSCDLAMNTWLLWGATFTILKAGHTDPGVIQTPSHQVTKIGQGVTLRCDPVSNHLYFYWYRQILGQKMDFLVSFYNDKLSEKSEIFSDRFSIERPDGSYLILKIQPTQLGDSAVYLCASSLATAWQKHCQPVHKLSGVCLSPSYQHPSLPREGCILTAVSK</sequence>
<dbReference type="GeneTree" id="ENSGT00940000154460"/>
<keyword evidence="7" id="KW-1185">Reference proteome</keyword>
<keyword evidence="1" id="KW-0732">Signal</keyword>
<dbReference type="Ensembl" id="ENSOCUT00000028956.2">
    <property type="protein sequence ID" value="ENSOCUP00000016606.2"/>
    <property type="gene ID" value="ENSOCUG00000027848.2"/>
</dbReference>
<proteinExistence type="predicted"/>
<evidence type="ECO:0000256" key="4">
    <source>
        <dbReference type="ARBA" id="ARBA00043266"/>
    </source>
</evidence>
<dbReference type="SUPFAM" id="SSF48726">
    <property type="entry name" value="Immunoglobulin"/>
    <property type="match status" value="1"/>
</dbReference>
<dbReference type="InterPro" id="IPR036179">
    <property type="entry name" value="Ig-like_dom_sf"/>
</dbReference>
<dbReference type="AlphaFoldDB" id="A0A0B4J1Q1"/>
<dbReference type="GO" id="GO:0002250">
    <property type="term" value="P:adaptive immune response"/>
    <property type="evidence" value="ECO:0007669"/>
    <property type="project" value="UniProtKB-KW"/>
</dbReference>
<dbReference type="SMART" id="SM00406">
    <property type="entry name" value="IGv"/>
    <property type="match status" value="1"/>
</dbReference>
<accession>A0A0B4J1Q1</accession>
<dbReference type="InterPro" id="IPR007110">
    <property type="entry name" value="Ig-like_dom"/>
</dbReference>
<dbReference type="Proteomes" id="UP000001811">
    <property type="component" value="Unplaced"/>
</dbReference>
<dbReference type="Gene3D" id="2.60.40.10">
    <property type="entry name" value="Immunoglobulins"/>
    <property type="match status" value="1"/>
</dbReference>
<organism evidence="6 7">
    <name type="scientific">Oryctolagus cuniculus</name>
    <name type="common">Rabbit</name>
    <dbReference type="NCBI Taxonomy" id="9986"/>
    <lineage>
        <taxon>Eukaryota</taxon>
        <taxon>Metazoa</taxon>
        <taxon>Chordata</taxon>
        <taxon>Craniata</taxon>
        <taxon>Vertebrata</taxon>
        <taxon>Euteleostomi</taxon>
        <taxon>Mammalia</taxon>
        <taxon>Eutheria</taxon>
        <taxon>Euarchontoglires</taxon>
        <taxon>Glires</taxon>
        <taxon>Lagomorpha</taxon>
        <taxon>Leporidae</taxon>
        <taxon>Oryctolagus</taxon>
    </lineage>
</organism>
<dbReference type="InterPro" id="IPR013106">
    <property type="entry name" value="Ig_V-set"/>
</dbReference>
<dbReference type="eggNOG" id="ENOG502T5T7">
    <property type="taxonomic scope" value="Eukaryota"/>
</dbReference>
<keyword evidence="4" id="KW-1279">T cell receptor</keyword>
<reference evidence="6" key="3">
    <citation type="submission" date="2025-09" db="UniProtKB">
        <authorList>
            <consortium name="Ensembl"/>
        </authorList>
    </citation>
    <scope>IDENTIFICATION</scope>
    <source>
        <strain evidence="6">Thorbecke</strain>
    </source>
</reference>
<evidence type="ECO:0000256" key="3">
    <source>
        <dbReference type="ARBA" id="ARBA00023130"/>
    </source>
</evidence>